<keyword evidence="4" id="KW-1185">Reference proteome</keyword>
<reference evidence="4" key="1">
    <citation type="journal article" date="2019" name="Int. J. Syst. Evol. Microbiol.">
        <title>The Global Catalogue of Microorganisms (GCM) 10K type strain sequencing project: providing services to taxonomists for standard genome sequencing and annotation.</title>
        <authorList>
            <consortium name="The Broad Institute Genomics Platform"/>
            <consortium name="The Broad Institute Genome Sequencing Center for Infectious Disease"/>
            <person name="Wu L."/>
            <person name="Ma J."/>
        </authorList>
    </citation>
    <scope>NUCLEOTIDE SEQUENCE [LARGE SCALE GENOMIC DNA]</scope>
    <source>
        <strain evidence="4">JCM 3380</strain>
    </source>
</reference>
<gene>
    <name evidence="3" type="ORF">GCM10010492_01140</name>
</gene>
<dbReference type="Gene3D" id="3.30.1330.60">
    <property type="entry name" value="OmpA-like domain"/>
    <property type="match status" value="1"/>
</dbReference>
<evidence type="ECO:0000259" key="2">
    <source>
        <dbReference type="Pfam" id="PF00691"/>
    </source>
</evidence>
<evidence type="ECO:0000313" key="3">
    <source>
        <dbReference type="EMBL" id="GAA0207385.1"/>
    </source>
</evidence>
<dbReference type="SUPFAM" id="SSF103088">
    <property type="entry name" value="OmpA-like"/>
    <property type="match status" value="1"/>
</dbReference>
<dbReference type="InterPro" id="IPR006665">
    <property type="entry name" value="OmpA-like"/>
</dbReference>
<feature type="transmembrane region" description="Helical" evidence="1">
    <location>
        <begin position="21"/>
        <end position="42"/>
    </location>
</feature>
<dbReference type="Proteomes" id="UP001500416">
    <property type="component" value="Unassembled WGS sequence"/>
</dbReference>
<organism evidence="3 4">
    <name type="scientific">Saccharothrix mutabilis subsp. mutabilis</name>
    <dbReference type="NCBI Taxonomy" id="66855"/>
    <lineage>
        <taxon>Bacteria</taxon>
        <taxon>Bacillati</taxon>
        <taxon>Actinomycetota</taxon>
        <taxon>Actinomycetes</taxon>
        <taxon>Pseudonocardiales</taxon>
        <taxon>Pseudonocardiaceae</taxon>
        <taxon>Saccharothrix</taxon>
    </lineage>
</organism>
<accession>A0ABP3CJ85</accession>
<comment type="caution">
    <text evidence="3">The sequence shown here is derived from an EMBL/GenBank/DDBJ whole genome shotgun (WGS) entry which is preliminary data.</text>
</comment>
<dbReference type="InterPro" id="IPR036737">
    <property type="entry name" value="OmpA-like_sf"/>
</dbReference>
<dbReference type="Pfam" id="PF00691">
    <property type="entry name" value="OmpA"/>
    <property type="match status" value="1"/>
</dbReference>
<dbReference type="EMBL" id="BAAABU010000001">
    <property type="protein sequence ID" value="GAA0207385.1"/>
    <property type="molecule type" value="Genomic_DNA"/>
</dbReference>
<evidence type="ECO:0000256" key="1">
    <source>
        <dbReference type="SAM" id="Phobius"/>
    </source>
</evidence>
<sequence length="305" mass="31911">MRWWHRDGHFRYERPVLKSPAWRAWLVGAVLVPALLAASGVFARARIAEREPAGRLAVTVSGAGVLLAGAVADAEERRALLDAVRAAADSHHAADPQATDHRPADPPADLAVTDFLSENGTRSPLSASAAADVVAAAFAASAHDLTAVATGDTLDVRATVPDEPRAAALREALTALGARDPRVDVVGGDLDLAALRRSVTAMVNGNGGFRFEPSSTAWQGHGPVLVDRVGRLLLVAPRATVTLTGHASASGHPDPRALAQQRADAVRALFVAQGVRPERIRTAVVLDAAPENTDPATRQVDVLMS</sequence>
<feature type="domain" description="OmpA-like" evidence="2">
    <location>
        <begin position="211"/>
        <end position="283"/>
    </location>
</feature>
<proteinExistence type="predicted"/>
<keyword evidence="1" id="KW-0472">Membrane</keyword>
<keyword evidence="1" id="KW-1133">Transmembrane helix</keyword>
<protein>
    <recommendedName>
        <fullName evidence="2">OmpA-like domain-containing protein</fullName>
    </recommendedName>
</protein>
<name>A0ABP3CJ85_9PSEU</name>
<evidence type="ECO:0000313" key="4">
    <source>
        <dbReference type="Proteomes" id="UP001500416"/>
    </source>
</evidence>
<keyword evidence="1" id="KW-0812">Transmembrane</keyword>